<dbReference type="Proteomes" id="UP000295304">
    <property type="component" value="Unassembled WGS sequence"/>
</dbReference>
<dbReference type="GO" id="GO:0016020">
    <property type="term" value="C:membrane"/>
    <property type="evidence" value="ECO:0007669"/>
    <property type="project" value="InterPro"/>
</dbReference>
<feature type="domain" description="Methyl-accepting transducer" evidence="5">
    <location>
        <begin position="251"/>
        <end position="473"/>
    </location>
</feature>
<dbReference type="SUPFAM" id="SSF46458">
    <property type="entry name" value="Globin-like"/>
    <property type="match status" value="1"/>
</dbReference>
<evidence type="ECO:0000256" key="1">
    <source>
        <dbReference type="ARBA" id="ARBA00023224"/>
    </source>
</evidence>
<evidence type="ECO:0000256" key="3">
    <source>
        <dbReference type="SAM" id="MobiDB-lite"/>
    </source>
</evidence>
<dbReference type="InterPro" id="IPR000971">
    <property type="entry name" value="Globin"/>
</dbReference>
<evidence type="ECO:0000259" key="5">
    <source>
        <dbReference type="PROSITE" id="PS50111"/>
    </source>
</evidence>
<reference evidence="6 7" key="1">
    <citation type="submission" date="2019-03" db="EMBL/GenBank/DDBJ databases">
        <title>Genomic Encyclopedia of Type Strains, Phase IV (KMG-IV): sequencing the most valuable type-strain genomes for metagenomic binning, comparative biology and taxonomic classification.</title>
        <authorList>
            <person name="Goeker M."/>
        </authorList>
    </citation>
    <scope>NUCLEOTIDE SEQUENCE [LARGE SCALE GENOMIC DNA]</scope>
    <source>
        <strain evidence="6 7">DSM 101688</strain>
    </source>
</reference>
<dbReference type="AlphaFoldDB" id="A0A4R3J3F7"/>
<gene>
    <name evidence="6" type="ORF">EDD55_11170</name>
</gene>
<dbReference type="InterPro" id="IPR000014">
    <property type="entry name" value="PAS"/>
</dbReference>
<keyword evidence="7" id="KW-1185">Reference proteome</keyword>
<feature type="region of interest" description="Disordered" evidence="3">
    <location>
        <begin position="494"/>
        <end position="560"/>
    </location>
</feature>
<evidence type="ECO:0000259" key="4">
    <source>
        <dbReference type="PROSITE" id="PS01033"/>
    </source>
</evidence>
<dbReference type="SUPFAM" id="SSF58104">
    <property type="entry name" value="Methyl-accepting chemotaxis protein (MCP) signaling domain"/>
    <property type="match status" value="1"/>
</dbReference>
<proteinExistence type="predicted"/>
<dbReference type="Pfam" id="PF00015">
    <property type="entry name" value="MCPsignal"/>
    <property type="match status" value="1"/>
</dbReference>
<dbReference type="SMART" id="SM00091">
    <property type="entry name" value="PAS"/>
    <property type="match status" value="2"/>
</dbReference>
<dbReference type="RefSeq" id="WP_165886405.1">
    <property type="nucleotide sequence ID" value="NZ_CP119676.1"/>
</dbReference>
<dbReference type="InterPro" id="IPR009050">
    <property type="entry name" value="Globin-like_sf"/>
</dbReference>
<dbReference type="Gene3D" id="1.10.287.950">
    <property type="entry name" value="Methyl-accepting chemotaxis protein"/>
    <property type="match status" value="1"/>
</dbReference>
<protein>
    <submittedName>
        <fullName evidence="6">PAS domain-containing protein</fullName>
    </submittedName>
</protein>
<dbReference type="Gene3D" id="1.10.490.10">
    <property type="entry name" value="Globins"/>
    <property type="match status" value="1"/>
</dbReference>
<dbReference type="EMBL" id="SLZW01000011">
    <property type="protein sequence ID" value="TCS60369.1"/>
    <property type="molecule type" value="Genomic_DNA"/>
</dbReference>
<evidence type="ECO:0000313" key="6">
    <source>
        <dbReference type="EMBL" id="TCS60369.1"/>
    </source>
</evidence>
<feature type="domain" description="Globin" evidence="4">
    <location>
        <begin position="561"/>
        <end position="695"/>
    </location>
</feature>
<dbReference type="CDD" id="cd11386">
    <property type="entry name" value="MCP_signal"/>
    <property type="match status" value="1"/>
</dbReference>
<name>A0A4R3J3F7_9PROT</name>
<organism evidence="6 7">
    <name type="scientific">Varunaivibrio sulfuroxidans</name>
    <dbReference type="NCBI Taxonomy" id="1773489"/>
    <lineage>
        <taxon>Bacteria</taxon>
        <taxon>Pseudomonadati</taxon>
        <taxon>Pseudomonadota</taxon>
        <taxon>Alphaproteobacteria</taxon>
        <taxon>Rhodospirillales</taxon>
        <taxon>Magnetovibrionaceae</taxon>
        <taxon>Varunaivibrio</taxon>
    </lineage>
</organism>
<dbReference type="GO" id="GO:0020037">
    <property type="term" value="F:heme binding"/>
    <property type="evidence" value="ECO:0007669"/>
    <property type="project" value="InterPro"/>
</dbReference>
<dbReference type="Pfam" id="PF00042">
    <property type="entry name" value="Globin"/>
    <property type="match status" value="1"/>
</dbReference>
<evidence type="ECO:0000313" key="7">
    <source>
        <dbReference type="Proteomes" id="UP000295304"/>
    </source>
</evidence>
<dbReference type="InterPro" id="IPR012292">
    <property type="entry name" value="Globin/Proto"/>
</dbReference>
<dbReference type="PANTHER" id="PTHR32089:SF112">
    <property type="entry name" value="LYSOZYME-LIKE PROTEIN-RELATED"/>
    <property type="match status" value="1"/>
</dbReference>
<dbReference type="GO" id="GO:0019825">
    <property type="term" value="F:oxygen binding"/>
    <property type="evidence" value="ECO:0007669"/>
    <property type="project" value="InterPro"/>
</dbReference>
<dbReference type="PROSITE" id="PS50111">
    <property type="entry name" value="CHEMOTAXIS_TRANSDUC_2"/>
    <property type="match status" value="1"/>
</dbReference>
<dbReference type="PANTHER" id="PTHR32089">
    <property type="entry name" value="METHYL-ACCEPTING CHEMOTAXIS PROTEIN MCPB"/>
    <property type="match status" value="1"/>
</dbReference>
<comment type="caution">
    <text evidence="6">The sequence shown here is derived from an EMBL/GenBank/DDBJ whole genome shotgun (WGS) entry which is preliminary data.</text>
</comment>
<keyword evidence="1 2" id="KW-0807">Transducer</keyword>
<dbReference type="PROSITE" id="PS01033">
    <property type="entry name" value="GLOBIN"/>
    <property type="match status" value="1"/>
</dbReference>
<accession>A0A4R3J3F7</accession>
<dbReference type="Pfam" id="PF13188">
    <property type="entry name" value="PAS_8"/>
    <property type="match status" value="1"/>
</dbReference>
<dbReference type="InterPro" id="IPR004089">
    <property type="entry name" value="MCPsignal_dom"/>
</dbReference>
<evidence type="ECO:0000256" key="2">
    <source>
        <dbReference type="PROSITE-ProRule" id="PRU00284"/>
    </source>
</evidence>
<dbReference type="Gene3D" id="3.30.450.20">
    <property type="entry name" value="PAS domain"/>
    <property type="match status" value="2"/>
</dbReference>
<dbReference type="SMART" id="SM00283">
    <property type="entry name" value="MA"/>
    <property type="match status" value="1"/>
</dbReference>
<dbReference type="GO" id="GO:0007165">
    <property type="term" value="P:signal transduction"/>
    <property type="evidence" value="ECO:0007669"/>
    <property type="project" value="UniProtKB-KW"/>
</dbReference>
<sequence>MLRSRLLKTKHFESMIGHMPVGVMVLDPRDLCIRYMNEAGRRTFEGLQHLFPEKPDKMIGRSIDFLGDIQEIRRIRGGGEAQLPQQVRVTLGEKCLNLVFSALRDDAGRYIAPMMTWAHTDTPGAEDVAPPPLQRMLEQMPINVMAIDIATFAITYANATSIETLRDLEHLLPCKAENIVGQCIDIFHKNPSHQRAILSDPANLPHHATITLGEETLDLRVSAFFDDAGVYTGAMLTWSVITKRVEQAHSFEQNIGTVVNEVGDASETLQATAISMADTVEEAQGQASSVEEAAQHLSASVQEISRHVTRSTELTAQAVENANHSNTMIQGLAEAAKKIGDVVNLINDIASQTNLLALNATIEAARAGEAGKGFAVVASEVKNLATQTAKATEEISAQIGGIQSATHEAVEAIEGIGGTIRELNEIGATLAEAIDEQRKTSQSVTDHIAAVGATSEESGNAADQVLERASALSEQSVRLKSEVDAFLFELRRNDDGKKREAPSGVFPHPSPSDGQPESPQAPPDVTHPSRDAHPGVAGKAQPDADGDMSEAPRDDSLNRGPFSIEQINAVRSSFALLEEHFDAVADGFYRRLFEIDPNLENLFKFGPQQQAQRLLSLLKSIVANLDRVDTLLPDIEELGRKHGQGDISAADYESFKESLMWTLETFLGAQFTPEARDSWETVYDTLASTMKYAQS</sequence>